<evidence type="ECO:0000313" key="4">
    <source>
        <dbReference type="EMBL" id="GAQ86500.1"/>
    </source>
</evidence>
<sequence length="442" mass="48569">MLEVAGHAMDDRVLLASVKSGVWDSVLYSSVLPLWTSVAAGLVMGWGWRHRWLPLLTLVLQRPTLTAGATTPAQKRFWLGLTVAAGVPLLQYAWGAFSQRVWKGKQHSIEGADCRGRPEAPLTSASLASLVTEADLADFMRQLNGEDLEEMPWEQILDKTSEHLSYVSYRRDPRNGGPTQYLSKTTFFGCSPPLLRDFYMDDEYRGAWDSSLNSARQLALCNESGVEVGHWVKKLPLFGANRDYVLAWRVWEDSKGSFYCVTKACQHPFAPSHPSTKRIEVYTSSWRIRAVPSMIPGGPPSSEVTLVHQEDSGIQRDMAKMAIRRGAWNFVKKMGPALEGYTHWHATQRVSKESAVSLAHRLPEHLDPGGPAARGRAESSGAEGGELRRSASMRGSRRRKIALVAAGALLAAASGGGPALGAKVLTMVLPVLGRKLKQRGRS</sequence>
<reference evidence="4 5" key="1">
    <citation type="journal article" date="2014" name="Nat. Commun.">
        <title>Klebsormidium flaccidum genome reveals primary factors for plant terrestrial adaptation.</title>
        <authorList>
            <person name="Hori K."/>
            <person name="Maruyama F."/>
            <person name="Fujisawa T."/>
            <person name="Togashi T."/>
            <person name="Yamamoto N."/>
            <person name="Seo M."/>
            <person name="Sato S."/>
            <person name="Yamada T."/>
            <person name="Mori H."/>
            <person name="Tajima N."/>
            <person name="Moriyama T."/>
            <person name="Ikeuchi M."/>
            <person name="Watanabe M."/>
            <person name="Wada H."/>
            <person name="Kobayashi K."/>
            <person name="Saito M."/>
            <person name="Masuda T."/>
            <person name="Sasaki-Sekimoto Y."/>
            <person name="Mashiguchi K."/>
            <person name="Awai K."/>
            <person name="Shimojima M."/>
            <person name="Masuda S."/>
            <person name="Iwai M."/>
            <person name="Nobusawa T."/>
            <person name="Narise T."/>
            <person name="Kondo S."/>
            <person name="Saito H."/>
            <person name="Sato R."/>
            <person name="Murakawa M."/>
            <person name="Ihara Y."/>
            <person name="Oshima-Yamada Y."/>
            <person name="Ohtaka K."/>
            <person name="Satoh M."/>
            <person name="Sonobe K."/>
            <person name="Ishii M."/>
            <person name="Ohtani R."/>
            <person name="Kanamori-Sato M."/>
            <person name="Honoki R."/>
            <person name="Miyazaki D."/>
            <person name="Mochizuki H."/>
            <person name="Umetsu J."/>
            <person name="Higashi K."/>
            <person name="Shibata D."/>
            <person name="Kamiya Y."/>
            <person name="Sato N."/>
            <person name="Nakamura Y."/>
            <person name="Tabata S."/>
            <person name="Ida S."/>
            <person name="Kurokawa K."/>
            <person name="Ohta H."/>
        </authorList>
    </citation>
    <scope>NUCLEOTIDE SEQUENCE [LARGE SCALE GENOMIC DNA]</scope>
    <source>
        <strain evidence="4 5">NIES-2285</strain>
    </source>
</reference>
<feature type="region of interest" description="Disordered" evidence="1">
    <location>
        <begin position="363"/>
        <end position="393"/>
    </location>
</feature>
<feature type="transmembrane region" description="Helical" evidence="2">
    <location>
        <begin position="26"/>
        <end position="48"/>
    </location>
</feature>
<proteinExistence type="predicted"/>
<name>A0A1Y1I6C3_KLENI</name>
<dbReference type="PROSITE" id="PS50848">
    <property type="entry name" value="START"/>
    <property type="match status" value="1"/>
</dbReference>
<dbReference type="PANTHER" id="PTHR19308:SF13">
    <property type="entry name" value="OS02G0468400 PROTEIN"/>
    <property type="match status" value="1"/>
</dbReference>
<evidence type="ECO:0000313" key="5">
    <source>
        <dbReference type="Proteomes" id="UP000054558"/>
    </source>
</evidence>
<dbReference type="EMBL" id="DF237241">
    <property type="protein sequence ID" value="GAQ86500.1"/>
    <property type="molecule type" value="Genomic_DNA"/>
</dbReference>
<feature type="transmembrane region" description="Helical" evidence="2">
    <location>
        <begin position="401"/>
        <end position="420"/>
    </location>
</feature>
<protein>
    <submittedName>
        <fullName evidence="4">Lipid-binding START domain-containing protein</fullName>
    </submittedName>
</protein>
<dbReference type="AlphaFoldDB" id="A0A1Y1I6C3"/>
<dbReference type="OMA" id="CYCCATV"/>
<organism evidence="4 5">
    <name type="scientific">Klebsormidium nitens</name>
    <name type="common">Green alga</name>
    <name type="synonym">Ulothrix nitens</name>
    <dbReference type="NCBI Taxonomy" id="105231"/>
    <lineage>
        <taxon>Eukaryota</taxon>
        <taxon>Viridiplantae</taxon>
        <taxon>Streptophyta</taxon>
        <taxon>Klebsormidiophyceae</taxon>
        <taxon>Klebsormidiales</taxon>
        <taxon>Klebsormidiaceae</taxon>
        <taxon>Klebsormidium</taxon>
    </lineage>
</organism>
<keyword evidence="2" id="KW-0812">Transmembrane</keyword>
<dbReference type="PANTHER" id="PTHR19308">
    <property type="entry name" value="PHOSPHATIDYLCHOLINE TRANSFER PROTEIN"/>
    <property type="match status" value="1"/>
</dbReference>
<dbReference type="SUPFAM" id="SSF55961">
    <property type="entry name" value="Bet v1-like"/>
    <property type="match status" value="1"/>
</dbReference>
<evidence type="ECO:0000256" key="2">
    <source>
        <dbReference type="SAM" id="Phobius"/>
    </source>
</evidence>
<feature type="transmembrane region" description="Helical" evidence="2">
    <location>
        <begin position="77"/>
        <end position="97"/>
    </location>
</feature>
<dbReference type="Proteomes" id="UP000054558">
    <property type="component" value="Unassembled WGS sequence"/>
</dbReference>
<feature type="compositionally biased region" description="Low complexity" evidence="1">
    <location>
        <begin position="369"/>
        <end position="381"/>
    </location>
</feature>
<dbReference type="GO" id="GO:0008289">
    <property type="term" value="F:lipid binding"/>
    <property type="evidence" value="ECO:0007669"/>
    <property type="project" value="InterPro"/>
</dbReference>
<keyword evidence="2" id="KW-1133">Transmembrane helix</keyword>
<feature type="domain" description="START" evidence="3">
    <location>
        <begin position="1"/>
        <end position="343"/>
    </location>
</feature>
<dbReference type="GO" id="GO:0005737">
    <property type="term" value="C:cytoplasm"/>
    <property type="evidence" value="ECO:0007669"/>
    <property type="project" value="UniProtKB-ARBA"/>
</dbReference>
<dbReference type="InterPro" id="IPR051213">
    <property type="entry name" value="START_lipid_transfer"/>
</dbReference>
<dbReference type="OrthoDB" id="5403181at2759"/>
<dbReference type="Gene3D" id="3.30.530.20">
    <property type="match status" value="1"/>
</dbReference>
<evidence type="ECO:0000256" key="1">
    <source>
        <dbReference type="SAM" id="MobiDB-lite"/>
    </source>
</evidence>
<dbReference type="Pfam" id="PF01852">
    <property type="entry name" value="START"/>
    <property type="match status" value="1"/>
</dbReference>
<keyword evidence="2" id="KW-0472">Membrane</keyword>
<dbReference type="InterPro" id="IPR023393">
    <property type="entry name" value="START-like_dom_sf"/>
</dbReference>
<gene>
    <name evidence="4" type="ORF">KFL_002920160</name>
</gene>
<keyword evidence="5" id="KW-1185">Reference proteome</keyword>
<dbReference type="STRING" id="105231.A0A1Y1I6C3"/>
<dbReference type="InterPro" id="IPR002913">
    <property type="entry name" value="START_lipid-bd_dom"/>
</dbReference>
<accession>A0A1Y1I6C3</accession>
<evidence type="ECO:0000259" key="3">
    <source>
        <dbReference type="PROSITE" id="PS50848"/>
    </source>
</evidence>